<dbReference type="EMBL" id="JAULUE010002046">
    <property type="protein sequence ID" value="KAK5916110.1"/>
    <property type="molecule type" value="Genomic_DNA"/>
</dbReference>
<keyword evidence="2" id="KW-1185">Reference proteome</keyword>
<sequence length="177" mass="19313">MTKLFNIAYFVAKEEAPFTMFPSLVDLNHNNGLDLGDTYKNDNACLTFVQAIGQSMKDDLVEKLKNTHFFSVMSDSSVDRCVKDQEMVYLTYVEDGKPVKPFVDIVSLEHAHSQGILDAILVGLRNVGLTEQDLKSRMVGFGCDDGSSQWSGSQAETNVSLNCTDLVCGSQAGAVSA</sequence>
<evidence type="ECO:0000313" key="2">
    <source>
        <dbReference type="Proteomes" id="UP001335648"/>
    </source>
</evidence>
<name>A0AAN8D978_9TELE</name>
<comment type="caution">
    <text evidence="1">The sequence shown here is derived from an EMBL/GenBank/DDBJ whole genome shotgun (WGS) entry which is preliminary data.</text>
</comment>
<proteinExistence type="predicted"/>
<evidence type="ECO:0000313" key="1">
    <source>
        <dbReference type="EMBL" id="KAK5916110.1"/>
    </source>
</evidence>
<protein>
    <submittedName>
        <fullName evidence="1">Uncharacterized protein</fullName>
    </submittedName>
</protein>
<dbReference type="PANTHER" id="PTHR46880:SF5">
    <property type="entry name" value="DUF4371 DOMAIN-CONTAINING PROTEIN"/>
    <property type="match status" value="1"/>
</dbReference>
<dbReference type="Proteomes" id="UP001335648">
    <property type="component" value="Unassembled WGS sequence"/>
</dbReference>
<accession>A0AAN8D978</accession>
<organism evidence="1 2">
    <name type="scientific">Champsocephalus esox</name>
    <name type="common">pike icefish</name>
    <dbReference type="NCBI Taxonomy" id="159716"/>
    <lineage>
        <taxon>Eukaryota</taxon>
        <taxon>Metazoa</taxon>
        <taxon>Chordata</taxon>
        <taxon>Craniata</taxon>
        <taxon>Vertebrata</taxon>
        <taxon>Euteleostomi</taxon>
        <taxon>Actinopterygii</taxon>
        <taxon>Neopterygii</taxon>
        <taxon>Teleostei</taxon>
        <taxon>Neoteleostei</taxon>
        <taxon>Acanthomorphata</taxon>
        <taxon>Eupercaria</taxon>
        <taxon>Perciformes</taxon>
        <taxon>Notothenioidei</taxon>
        <taxon>Channichthyidae</taxon>
        <taxon>Champsocephalus</taxon>
    </lineage>
</organism>
<reference evidence="1 2" key="1">
    <citation type="journal article" date="2023" name="Mol. Biol. Evol.">
        <title>Genomics of Secondarily Temperate Adaptation in the Only Non-Antarctic Icefish.</title>
        <authorList>
            <person name="Rivera-Colon A.G."/>
            <person name="Rayamajhi N."/>
            <person name="Minhas B.F."/>
            <person name="Madrigal G."/>
            <person name="Bilyk K.T."/>
            <person name="Yoon V."/>
            <person name="Hune M."/>
            <person name="Gregory S."/>
            <person name="Cheng C.H.C."/>
            <person name="Catchen J.M."/>
        </authorList>
    </citation>
    <scope>NUCLEOTIDE SEQUENCE [LARGE SCALE GENOMIC DNA]</scope>
    <source>
        <strain evidence="1">JC2023a</strain>
    </source>
</reference>
<gene>
    <name evidence="1" type="ORF">CesoFtcFv8_001639</name>
</gene>
<dbReference type="AlphaFoldDB" id="A0AAN8D978"/>
<dbReference type="PANTHER" id="PTHR46880">
    <property type="entry name" value="RAS-ASSOCIATING DOMAIN-CONTAINING PROTEIN"/>
    <property type="match status" value="1"/>
</dbReference>